<protein>
    <submittedName>
        <fullName evidence="5">Dihydrolipoyllysine-residue acetyltransferase component of pyruvate dehydrogenase complex</fullName>
        <ecNumber evidence="5">2.3.1.12</ecNumber>
    </submittedName>
</protein>
<organism evidence="5 6">
    <name type="scientific">Sporomusa silvacetica DSM 10669</name>
    <dbReference type="NCBI Taxonomy" id="1123289"/>
    <lineage>
        <taxon>Bacteria</taxon>
        <taxon>Bacillati</taxon>
        <taxon>Bacillota</taxon>
        <taxon>Negativicutes</taxon>
        <taxon>Selenomonadales</taxon>
        <taxon>Sporomusaceae</taxon>
        <taxon>Sporomusa</taxon>
    </lineage>
</organism>
<comment type="cofactor">
    <cofactor evidence="1">
        <name>(R)-lipoate</name>
        <dbReference type="ChEBI" id="CHEBI:83088"/>
    </cofactor>
</comment>
<evidence type="ECO:0000313" key="6">
    <source>
        <dbReference type="Proteomes" id="UP000216752"/>
    </source>
</evidence>
<keyword evidence="3 5" id="KW-0012">Acyltransferase</keyword>
<dbReference type="InterPro" id="IPR050743">
    <property type="entry name" value="2-oxoacid_DH_E2_comp"/>
</dbReference>
<dbReference type="PANTHER" id="PTHR43178:SF5">
    <property type="entry name" value="LIPOAMIDE ACYLTRANSFERASE COMPONENT OF BRANCHED-CHAIN ALPHA-KETO ACID DEHYDROGENASE COMPLEX, MITOCHONDRIAL"/>
    <property type="match status" value="1"/>
</dbReference>
<feature type="domain" description="2-oxoacid dehydrogenase acyltransferase catalytic" evidence="4">
    <location>
        <begin position="18"/>
        <end position="240"/>
    </location>
</feature>
<dbReference type="EMBL" id="CP155573">
    <property type="protein sequence ID" value="XFO66230.1"/>
    <property type="molecule type" value="Genomic_DNA"/>
</dbReference>
<accession>A0ABZ3IKN1</accession>
<dbReference type="PANTHER" id="PTHR43178">
    <property type="entry name" value="DIHYDROLIPOAMIDE ACETYLTRANSFERASE COMPONENT OF PYRUVATE DEHYDROGENASE COMPLEX"/>
    <property type="match status" value="1"/>
</dbReference>
<evidence type="ECO:0000313" key="5">
    <source>
        <dbReference type="EMBL" id="XFO66230.1"/>
    </source>
</evidence>
<proteinExistence type="predicted"/>
<dbReference type="Proteomes" id="UP000216752">
    <property type="component" value="Chromosome"/>
</dbReference>
<dbReference type="Gene3D" id="3.30.559.10">
    <property type="entry name" value="Chloramphenicol acetyltransferase-like domain"/>
    <property type="match status" value="1"/>
</dbReference>
<dbReference type="SUPFAM" id="SSF52777">
    <property type="entry name" value="CoA-dependent acyltransferases"/>
    <property type="match status" value="1"/>
</dbReference>
<sequence length="242" mass="26534">MESFDPGTITEDGKEILQTLPITGARKAIKLNLTESLQTRAQASSFIKPDLTKLVEYKEKLKAAGHKISYTALFAKMVSVILQQDPTLNCTSTDKKIIMYKSINIGVGTGGPKDLLYVPVIKNVENKGLSQIAAEIKTMSQKVATGTFTKEDMSGCTFTLSSLGMYEVGAFTPILNLPAMAIMGVGNIFYEPACNENKEIIVRPTAYFSLTIDHALIQGVPVGRFWNEFTALLKDPEQYLPL</sequence>
<keyword evidence="5" id="KW-0670">Pyruvate</keyword>
<dbReference type="InterPro" id="IPR023213">
    <property type="entry name" value="CAT-like_dom_sf"/>
</dbReference>
<keyword evidence="2 5" id="KW-0808">Transferase</keyword>
<dbReference type="InterPro" id="IPR001078">
    <property type="entry name" value="2-oxoacid_DH_actylTfrase"/>
</dbReference>
<dbReference type="GO" id="GO:0004742">
    <property type="term" value="F:dihydrolipoyllysine-residue acetyltransferase activity"/>
    <property type="evidence" value="ECO:0007669"/>
    <property type="project" value="UniProtKB-EC"/>
</dbReference>
<name>A0ABZ3IKN1_9FIRM</name>
<evidence type="ECO:0000256" key="2">
    <source>
        <dbReference type="ARBA" id="ARBA00022679"/>
    </source>
</evidence>
<dbReference type="Pfam" id="PF00198">
    <property type="entry name" value="2-oxoacid_dh"/>
    <property type="match status" value="1"/>
</dbReference>
<dbReference type="RefSeq" id="WP_094607542.1">
    <property type="nucleotide sequence ID" value="NZ_CP155573.1"/>
</dbReference>
<keyword evidence="6" id="KW-1185">Reference proteome</keyword>
<evidence type="ECO:0000256" key="3">
    <source>
        <dbReference type="ARBA" id="ARBA00023315"/>
    </source>
</evidence>
<dbReference type="EC" id="2.3.1.12" evidence="5"/>
<reference evidence="5" key="1">
    <citation type="submission" date="2024-05" db="EMBL/GenBank/DDBJ databases">
        <title>Isolation and characterization of Sporomusa carbonis sp. nov., a carboxydotrophic hydrogenogen in the genus of Sporomusa isolated from a charcoal burning pile.</title>
        <authorList>
            <person name="Boeer T."/>
            <person name="Rosenbaum F."/>
            <person name="Eysell L."/>
            <person name="Mueller V."/>
            <person name="Daniel R."/>
            <person name="Poehlein A."/>
        </authorList>
    </citation>
    <scope>NUCLEOTIDE SEQUENCE [LARGE SCALE GENOMIC DNA]</scope>
    <source>
        <strain evidence="5">DSM 10669</strain>
    </source>
</reference>
<evidence type="ECO:0000259" key="4">
    <source>
        <dbReference type="Pfam" id="PF00198"/>
    </source>
</evidence>
<gene>
    <name evidence="5" type="primary">pdhC_2</name>
    <name evidence="5" type="ORF">SPSIL_023800</name>
</gene>
<evidence type="ECO:0000256" key="1">
    <source>
        <dbReference type="ARBA" id="ARBA00001938"/>
    </source>
</evidence>